<gene>
    <name evidence="1" type="ordered locus">Mar181_0373</name>
</gene>
<dbReference type="HOGENOM" id="CLU_181469_0_0_6"/>
<protein>
    <submittedName>
        <fullName evidence="1">Uncharacterized protein</fullName>
    </submittedName>
</protein>
<evidence type="ECO:0000313" key="1">
    <source>
        <dbReference type="EMBL" id="AEF53438.1"/>
    </source>
</evidence>
<keyword evidence="2" id="KW-1185">Reference proteome</keyword>
<dbReference type="EMBL" id="CP002771">
    <property type="protein sequence ID" value="AEF53438.1"/>
    <property type="molecule type" value="Genomic_DNA"/>
</dbReference>
<dbReference type="AlphaFoldDB" id="F6CYB1"/>
<reference evidence="1 2" key="1">
    <citation type="journal article" date="2012" name="Stand. Genomic Sci.">
        <title>Complete genome sequence of Marinomonas posidonica type strain (IVIA-Po-181(T)).</title>
        <authorList>
            <person name="Lucas-Elio P."/>
            <person name="Goodwin L."/>
            <person name="Woyke T."/>
            <person name="Pitluck S."/>
            <person name="Nolan M."/>
            <person name="Kyrpides N.C."/>
            <person name="Detter J.C."/>
            <person name="Copeland A."/>
            <person name="Lu M."/>
            <person name="Bruce D."/>
            <person name="Detter C."/>
            <person name="Tapia R."/>
            <person name="Han S."/>
            <person name="Land M.L."/>
            <person name="Ivanova N."/>
            <person name="Mikhailova N."/>
            <person name="Johnston A.W."/>
            <person name="Sanchez-Amat A."/>
        </authorList>
    </citation>
    <scope>NUCLEOTIDE SEQUENCE [LARGE SCALE GENOMIC DNA]</scope>
    <source>
        <strain evidence="2">CECT 7376 / NCIMB 14433 / IVIA-Po-181</strain>
    </source>
</reference>
<accession>F6CYB1</accession>
<sequence>MSKQFAEVQQDDFMKFGGERPSYLQIEDALMALGGHGVAGNNFKNDMVKLAGWTGGALTTYAQRAEVAQNAFNRIRVILPRVKTADELKAKLQAAVAAE</sequence>
<dbReference type="RefSeq" id="WP_013794915.1">
    <property type="nucleotide sequence ID" value="NC_015559.1"/>
</dbReference>
<dbReference type="KEGG" id="mpc:Mar181_0373"/>
<dbReference type="eggNOG" id="ENOG503373R">
    <property type="taxonomic scope" value="Bacteria"/>
</dbReference>
<dbReference type="Proteomes" id="UP000009230">
    <property type="component" value="Chromosome"/>
</dbReference>
<evidence type="ECO:0000313" key="2">
    <source>
        <dbReference type="Proteomes" id="UP000009230"/>
    </source>
</evidence>
<organism evidence="1 2">
    <name type="scientific">Marinomonas posidonica (strain CECT 7376 / NCIMB 14433 / IVIA-Po-181)</name>
    <dbReference type="NCBI Taxonomy" id="491952"/>
    <lineage>
        <taxon>Bacteria</taxon>
        <taxon>Pseudomonadati</taxon>
        <taxon>Pseudomonadota</taxon>
        <taxon>Gammaproteobacteria</taxon>
        <taxon>Oceanospirillales</taxon>
        <taxon>Oceanospirillaceae</taxon>
        <taxon>Marinomonas</taxon>
    </lineage>
</organism>
<name>F6CYB1_MARPP</name>
<dbReference type="OrthoDB" id="9155076at2"/>
<proteinExistence type="predicted"/>